<evidence type="ECO:0000313" key="3">
    <source>
        <dbReference type="Proteomes" id="UP000659904"/>
    </source>
</evidence>
<protein>
    <submittedName>
        <fullName evidence="2">Uncharacterized protein</fullName>
    </submittedName>
</protein>
<gene>
    <name evidence="2" type="ORF">Cci01nite_53380</name>
</gene>
<feature type="transmembrane region" description="Helical" evidence="1">
    <location>
        <begin position="156"/>
        <end position="173"/>
    </location>
</feature>
<comment type="caution">
    <text evidence="2">The sequence shown here is derived from an EMBL/GenBank/DDBJ whole genome shotgun (WGS) entry which is preliminary data.</text>
</comment>
<proteinExistence type="predicted"/>
<keyword evidence="1" id="KW-0812">Transmembrane</keyword>
<dbReference type="Proteomes" id="UP000659904">
    <property type="component" value="Unassembled WGS sequence"/>
</dbReference>
<accession>A0A8J3KGG4</accession>
<keyword evidence="3" id="KW-1185">Reference proteome</keyword>
<dbReference type="EMBL" id="BONH01000027">
    <property type="protein sequence ID" value="GIG00245.1"/>
    <property type="molecule type" value="Genomic_DNA"/>
</dbReference>
<dbReference type="AlphaFoldDB" id="A0A8J3KGG4"/>
<feature type="transmembrane region" description="Helical" evidence="1">
    <location>
        <begin position="129"/>
        <end position="150"/>
    </location>
</feature>
<reference evidence="2 3" key="1">
    <citation type="submission" date="2021-01" db="EMBL/GenBank/DDBJ databases">
        <title>Whole genome shotgun sequence of Catellatospora citrea NBRC 14495.</title>
        <authorList>
            <person name="Komaki H."/>
            <person name="Tamura T."/>
        </authorList>
    </citation>
    <scope>NUCLEOTIDE SEQUENCE [LARGE SCALE GENOMIC DNA]</scope>
    <source>
        <strain evidence="2 3">NBRC 14495</strain>
    </source>
</reference>
<sequence>MTFTLGIFELFTYAIPGAMQLGVFLYVALRLDLVQPGDLAAVPGLLLAVAMAVASYLLGYLTYVVSIVVDKVYATRKDSGSAWAAVAADAATLGDRRVPRANSSFLLTGVELRDREVAQEVGRFRATGLMLRSAVVPSFLGVLVALTEAVAGPHHWLGAAVAVVLAGAVVAFARHGRELRYWANTKTYQLAYWLELPEGVPDTPASAPHVAQGDSRS</sequence>
<evidence type="ECO:0000313" key="2">
    <source>
        <dbReference type="EMBL" id="GIG00245.1"/>
    </source>
</evidence>
<evidence type="ECO:0000256" key="1">
    <source>
        <dbReference type="SAM" id="Phobius"/>
    </source>
</evidence>
<organism evidence="2 3">
    <name type="scientific">Catellatospora citrea</name>
    <dbReference type="NCBI Taxonomy" id="53366"/>
    <lineage>
        <taxon>Bacteria</taxon>
        <taxon>Bacillati</taxon>
        <taxon>Actinomycetota</taxon>
        <taxon>Actinomycetes</taxon>
        <taxon>Micromonosporales</taxon>
        <taxon>Micromonosporaceae</taxon>
        <taxon>Catellatospora</taxon>
    </lineage>
</organism>
<keyword evidence="1" id="KW-1133">Transmembrane helix</keyword>
<feature type="transmembrane region" description="Helical" evidence="1">
    <location>
        <begin position="41"/>
        <end position="69"/>
    </location>
</feature>
<feature type="transmembrane region" description="Helical" evidence="1">
    <location>
        <begin position="7"/>
        <end position="29"/>
    </location>
</feature>
<name>A0A8J3KGG4_9ACTN</name>
<dbReference type="RefSeq" id="WP_147433061.1">
    <property type="nucleotide sequence ID" value="NZ_BONH01000027.1"/>
</dbReference>
<keyword evidence="1" id="KW-0472">Membrane</keyword>